<evidence type="ECO:0000313" key="1">
    <source>
        <dbReference type="EMBL" id="KKT63435.1"/>
    </source>
</evidence>
<accession>A0A0G1IWG4</accession>
<evidence type="ECO:0000313" key="2">
    <source>
        <dbReference type="Proteomes" id="UP000033945"/>
    </source>
</evidence>
<dbReference type="InterPro" id="IPR013785">
    <property type="entry name" value="Aldolase_TIM"/>
</dbReference>
<organism evidence="1 2">
    <name type="scientific">Candidatus Giovannonibacteria bacterium GW2011_GWA2_44_26</name>
    <dbReference type="NCBI Taxonomy" id="1618648"/>
    <lineage>
        <taxon>Bacteria</taxon>
        <taxon>Candidatus Giovannoniibacteriota</taxon>
    </lineage>
</organism>
<dbReference type="InterPro" id="IPR029063">
    <property type="entry name" value="SAM-dependent_MTases_sf"/>
</dbReference>
<gene>
    <name evidence="1" type="ORF">UW55_C0003G0003</name>
</gene>
<comment type="caution">
    <text evidence="1">The sequence shown here is derived from an EMBL/GenBank/DDBJ whole genome shotgun (WGS) entry which is preliminary data.</text>
</comment>
<dbReference type="SUPFAM" id="SSF53335">
    <property type="entry name" value="S-adenosyl-L-methionine-dependent methyltransferases"/>
    <property type="match status" value="1"/>
</dbReference>
<dbReference type="InterPro" id="IPR058240">
    <property type="entry name" value="rSAM_sf"/>
</dbReference>
<dbReference type="EMBL" id="LCIT01000003">
    <property type="protein sequence ID" value="KKT63435.1"/>
    <property type="molecule type" value="Genomic_DNA"/>
</dbReference>
<dbReference type="SUPFAM" id="SSF102114">
    <property type="entry name" value="Radical SAM enzymes"/>
    <property type="match status" value="1"/>
</dbReference>
<sequence>MREGTLKDYDIESLAGVMKSSPATVVLFGAGSLSKLTLYALKALGIRVDYFYDNDEKKQKKFYCGVRVLSPKELSELSPDARVFICNNYISSALSTLEQMNFADLYASATLLENTDFSAMGLERATEADPDFDHNPLEVRRIIKLHRSSLIADNTNRNILDVKYIDVVVTERCSMKCKDCANLMQYYVDPKDSDLDLLLGSIDTLMKCIDRVCEFRVLGGEPFVNRQLYKVINKLVSYDSADSVVVYTNATIIPKDENLSCLKHAKVKLDITNYANVNESKKHDGLIAILESNSIAYVTHLATFWTDSGTIKYRGKTESELVHMFENCCVGDVLSLLNGKLYRCPFSANAHNLNAIPFESEDIIDLPEESMDMSALKTKMMGMQGRKGKKGYLAACAYCGGRDYSTPYVPAGVQTDKPIPIESYK</sequence>
<name>A0A0G1IWG4_9BACT</name>
<dbReference type="Proteomes" id="UP000033945">
    <property type="component" value="Unassembled WGS sequence"/>
</dbReference>
<dbReference type="Gene3D" id="3.20.20.70">
    <property type="entry name" value="Aldolase class I"/>
    <property type="match status" value="1"/>
</dbReference>
<dbReference type="Gene3D" id="3.40.50.720">
    <property type="entry name" value="NAD(P)-binding Rossmann-like Domain"/>
    <property type="match status" value="1"/>
</dbReference>
<reference evidence="1 2" key="1">
    <citation type="journal article" date="2015" name="Nature">
        <title>rRNA introns, odd ribosomes, and small enigmatic genomes across a large radiation of phyla.</title>
        <authorList>
            <person name="Brown C.T."/>
            <person name="Hug L.A."/>
            <person name="Thomas B.C."/>
            <person name="Sharon I."/>
            <person name="Castelle C.J."/>
            <person name="Singh A."/>
            <person name="Wilkins M.J."/>
            <person name="Williams K.H."/>
            <person name="Banfield J.F."/>
        </authorList>
    </citation>
    <scope>NUCLEOTIDE SEQUENCE [LARGE SCALE GENOMIC DNA]</scope>
</reference>
<protein>
    <submittedName>
        <fullName evidence="1">Radical SAM domain-containing protein</fullName>
    </submittedName>
</protein>
<dbReference type="AlphaFoldDB" id="A0A0G1IWG4"/>
<proteinExistence type="predicted"/>